<dbReference type="PANTHER" id="PTHR23407">
    <property type="entry name" value="ATPASE INHIBITOR/5-FORMYLTETRAHYDROFOLATE CYCLO-LIGASE"/>
    <property type="match status" value="1"/>
</dbReference>
<dbReference type="NCBIfam" id="TIGR02727">
    <property type="entry name" value="MTHFS_bact"/>
    <property type="match status" value="1"/>
</dbReference>
<keyword evidence="2 4" id="KW-0547">Nucleotide-binding</keyword>
<dbReference type="InterPro" id="IPR002698">
    <property type="entry name" value="FTHF_cligase"/>
</dbReference>
<dbReference type="InterPro" id="IPR037171">
    <property type="entry name" value="NagB/RpiA_transferase-like"/>
</dbReference>
<keyword evidence="6" id="KW-0436">Ligase</keyword>
<feature type="binding site" evidence="4">
    <location>
        <begin position="12"/>
        <end position="16"/>
    </location>
    <ligand>
        <name>ATP</name>
        <dbReference type="ChEBI" id="CHEBI:30616"/>
    </ligand>
</feature>
<gene>
    <name evidence="6" type="ORF">FHE74_00295</name>
</gene>
<dbReference type="InterPro" id="IPR024185">
    <property type="entry name" value="FTHF_cligase-like_sf"/>
</dbReference>
<keyword evidence="5" id="KW-0460">Magnesium</keyword>
<evidence type="ECO:0000313" key="6">
    <source>
        <dbReference type="EMBL" id="TNM00429.1"/>
    </source>
</evidence>
<dbReference type="Proteomes" id="UP000312032">
    <property type="component" value="Unassembled WGS sequence"/>
</dbReference>
<keyword evidence="7" id="KW-1185">Reference proteome</keyword>
<protein>
    <recommendedName>
        <fullName evidence="5">5-formyltetrahydrofolate cyclo-ligase</fullName>
        <ecNumber evidence="5">6.3.3.2</ecNumber>
    </recommendedName>
</protein>
<evidence type="ECO:0000256" key="3">
    <source>
        <dbReference type="ARBA" id="ARBA00022840"/>
    </source>
</evidence>
<accession>A0A5C4U6M6</accession>
<evidence type="ECO:0000256" key="1">
    <source>
        <dbReference type="ARBA" id="ARBA00010638"/>
    </source>
</evidence>
<evidence type="ECO:0000256" key="2">
    <source>
        <dbReference type="ARBA" id="ARBA00022741"/>
    </source>
</evidence>
<dbReference type="AlphaFoldDB" id="A0A5C4U6M6"/>
<dbReference type="PANTHER" id="PTHR23407:SF1">
    <property type="entry name" value="5-FORMYLTETRAHYDROFOLATE CYCLO-LIGASE"/>
    <property type="match status" value="1"/>
</dbReference>
<proteinExistence type="inferred from homology"/>
<feature type="binding site" evidence="4">
    <location>
        <position position="63"/>
    </location>
    <ligand>
        <name>substrate</name>
    </ligand>
</feature>
<sequence>MQPDVTMVNMNKGDVRRAVHQRRRSMDPARRNEASQRITEEITTLLSAEAATRVAAYAPVGTEPGAGVLLEGLRDSGVEILLPVSLPHGRLVWGFDHGPESLTTSAYGLLEPRQPHQGTEVLTTCDFVFTPASALSPEGVRLGKGGGYYDRTLAQLSSLVDARGNHPVIVAVVYAAEIVAEVPVEKHDLPVDAVVTEQGVRYFNRRVGNR</sequence>
<comment type="similarity">
    <text evidence="1 5">Belongs to the 5-formyltetrahydrofolate cyclo-ligase family.</text>
</comment>
<dbReference type="GO" id="GO:0005524">
    <property type="term" value="F:ATP binding"/>
    <property type="evidence" value="ECO:0007669"/>
    <property type="project" value="UniProtKB-KW"/>
</dbReference>
<keyword evidence="3 4" id="KW-0067">ATP-binding</keyword>
<dbReference type="EC" id="6.3.3.2" evidence="5"/>
<dbReference type="PIRSF" id="PIRSF006806">
    <property type="entry name" value="FTHF_cligase"/>
    <property type="match status" value="1"/>
</dbReference>
<keyword evidence="5" id="KW-0479">Metal-binding</keyword>
<dbReference type="GO" id="GO:0035999">
    <property type="term" value="P:tetrahydrofolate interconversion"/>
    <property type="evidence" value="ECO:0007669"/>
    <property type="project" value="TreeGrafter"/>
</dbReference>
<evidence type="ECO:0000313" key="7">
    <source>
        <dbReference type="Proteomes" id="UP000312032"/>
    </source>
</evidence>
<dbReference type="Pfam" id="PF01812">
    <property type="entry name" value="5-FTHF_cyc-lig"/>
    <property type="match status" value="1"/>
</dbReference>
<organism evidence="6 7">
    <name type="scientific">Corynebacterium tapiri</name>
    <dbReference type="NCBI Taxonomy" id="1448266"/>
    <lineage>
        <taxon>Bacteria</taxon>
        <taxon>Bacillati</taxon>
        <taxon>Actinomycetota</taxon>
        <taxon>Actinomycetes</taxon>
        <taxon>Mycobacteriales</taxon>
        <taxon>Corynebacteriaceae</taxon>
        <taxon>Corynebacterium</taxon>
    </lineage>
</organism>
<comment type="catalytic activity">
    <reaction evidence="5">
        <text>(6S)-5-formyl-5,6,7,8-tetrahydrofolate + ATP = (6R)-5,10-methenyltetrahydrofolate + ADP + phosphate</text>
        <dbReference type="Rhea" id="RHEA:10488"/>
        <dbReference type="ChEBI" id="CHEBI:30616"/>
        <dbReference type="ChEBI" id="CHEBI:43474"/>
        <dbReference type="ChEBI" id="CHEBI:57455"/>
        <dbReference type="ChEBI" id="CHEBI:57457"/>
        <dbReference type="ChEBI" id="CHEBI:456216"/>
        <dbReference type="EC" id="6.3.3.2"/>
    </reaction>
</comment>
<evidence type="ECO:0000256" key="4">
    <source>
        <dbReference type="PIRSR" id="PIRSR006806-1"/>
    </source>
</evidence>
<dbReference type="OrthoDB" id="3242798at2"/>
<dbReference type="GO" id="GO:0009396">
    <property type="term" value="P:folic acid-containing compound biosynthetic process"/>
    <property type="evidence" value="ECO:0007669"/>
    <property type="project" value="TreeGrafter"/>
</dbReference>
<comment type="cofactor">
    <cofactor evidence="5">
        <name>Mg(2+)</name>
        <dbReference type="ChEBI" id="CHEBI:18420"/>
    </cofactor>
</comment>
<dbReference type="Gene3D" id="3.40.50.10420">
    <property type="entry name" value="NagB/RpiA/CoA transferase-like"/>
    <property type="match status" value="1"/>
</dbReference>
<dbReference type="GO" id="GO:0046872">
    <property type="term" value="F:metal ion binding"/>
    <property type="evidence" value="ECO:0007669"/>
    <property type="project" value="UniProtKB-KW"/>
</dbReference>
<comment type="caution">
    <text evidence="6">The sequence shown here is derived from an EMBL/GenBank/DDBJ whole genome shotgun (WGS) entry which is preliminary data.</text>
</comment>
<name>A0A5C4U6M6_9CORY</name>
<reference evidence="6 7" key="1">
    <citation type="submission" date="2019-06" db="EMBL/GenBank/DDBJ databases">
        <authorList>
            <person name="Li J."/>
        </authorList>
    </citation>
    <scope>NUCLEOTIDE SEQUENCE [LARGE SCALE GENOMIC DNA]</scope>
    <source>
        <strain evidence="6 7">LMG 28165</strain>
    </source>
</reference>
<dbReference type="GO" id="GO:0030272">
    <property type="term" value="F:5-formyltetrahydrofolate cyclo-ligase activity"/>
    <property type="evidence" value="ECO:0007669"/>
    <property type="project" value="UniProtKB-EC"/>
</dbReference>
<feature type="binding site" evidence="4">
    <location>
        <begin position="141"/>
        <end position="149"/>
    </location>
    <ligand>
        <name>ATP</name>
        <dbReference type="ChEBI" id="CHEBI:30616"/>
    </ligand>
</feature>
<evidence type="ECO:0000256" key="5">
    <source>
        <dbReference type="RuleBase" id="RU361279"/>
    </source>
</evidence>
<dbReference type="EMBL" id="VDHJ01000001">
    <property type="protein sequence ID" value="TNM00429.1"/>
    <property type="molecule type" value="Genomic_DNA"/>
</dbReference>
<dbReference type="SUPFAM" id="SSF100950">
    <property type="entry name" value="NagB/RpiA/CoA transferase-like"/>
    <property type="match status" value="1"/>
</dbReference>